<gene>
    <name evidence="2" type="ORF">J4D97_07235</name>
</gene>
<dbReference type="InterPro" id="IPR036866">
    <property type="entry name" value="RibonucZ/Hydroxyglut_hydro"/>
</dbReference>
<dbReference type="Pfam" id="PF12706">
    <property type="entry name" value="Lactamase_B_2"/>
    <property type="match status" value="1"/>
</dbReference>
<name>A0ABS3T9W3_9BACT</name>
<dbReference type="CDD" id="cd16279">
    <property type="entry name" value="metallo-hydrolase-like_MBL-fold"/>
    <property type="match status" value="1"/>
</dbReference>
<comment type="caution">
    <text evidence="2">The sequence shown here is derived from an EMBL/GenBank/DDBJ whole genome shotgun (WGS) entry which is preliminary data.</text>
</comment>
<dbReference type="SMART" id="SM00849">
    <property type="entry name" value="Lactamase_B"/>
    <property type="match status" value="1"/>
</dbReference>
<dbReference type="InterPro" id="IPR001279">
    <property type="entry name" value="Metallo-B-lactamas"/>
</dbReference>
<keyword evidence="3" id="KW-1185">Reference proteome</keyword>
<evidence type="ECO:0000259" key="1">
    <source>
        <dbReference type="SMART" id="SM00849"/>
    </source>
</evidence>
<dbReference type="RefSeq" id="WP_208306995.1">
    <property type="nucleotide sequence ID" value="NZ_JAGETX010000003.1"/>
</dbReference>
<dbReference type="Gene3D" id="3.60.15.10">
    <property type="entry name" value="Ribonuclease Z/Hydroxyacylglutathione hydrolase-like"/>
    <property type="match status" value="1"/>
</dbReference>
<dbReference type="EMBL" id="JAGETX010000003">
    <property type="protein sequence ID" value="MBO3270436.1"/>
    <property type="molecule type" value="Genomic_DNA"/>
</dbReference>
<sequence length="256" mass="29252">MQITFLGTGTSQGVPVIGCHCPVCRSVDYRDKRLRVAVHVQVAGKSIVIDSGPDFRQQMLRERIEQLDALVFTHEHKDHTAGLDDIRSYNFLQQRDMPLYAEPRVLNQLRQEFAYIFAENKYPGVPRVKTIPITSDTEVFLVEGVPFQPIRALHYRLPVLGYRIGDFTYITDANYLTEEALAQVRGSRVIVLNALRHEKHISHFSLPEALELLEDLAPEQAYLTHISHQLGLHHEVEATLPDFVRLAYDGLQIMLD</sequence>
<dbReference type="PANTHER" id="PTHR42663">
    <property type="entry name" value="HYDROLASE C777.06C-RELATED-RELATED"/>
    <property type="match status" value="1"/>
</dbReference>
<dbReference type="PANTHER" id="PTHR42663:SF6">
    <property type="entry name" value="HYDROLASE C777.06C-RELATED"/>
    <property type="match status" value="1"/>
</dbReference>
<proteinExistence type="predicted"/>
<dbReference type="SUPFAM" id="SSF56281">
    <property type="entry name" value="Metallo-hydrolase/oxidoreductase"/>
    <property type="match status" value="1"/>
</dbReference>
<feature type="domain" description="Metallo-beta-lactamase" evidence="1">
    <location>
        <begin position="34"/>
        <end position="225"/>
    </location>
</feature>
<reference evidence="2 3" key="1">
    <citation type="submission" date="2021-03" db="EMBL/GenBank/DDBJ databases">
        <authorList>
            <person name="Kim M.K."/>
        </authorList>
    </citation>
    <scope>NUCLEOTIDE SEQUENCE [LARGE SCALE GENOMIC DNA]</scope>
    <source>
        <strain evidence="2 3">BT507</strain>
    </source>
</reference>
<evidence type="ECO:0000313" key="3">
    <source>
        <dbReference type="Proteomes" id="UP000670527"/>
    </source>
</evidence>
<organism evidence="2 3">
    <name type="scientific">Hymenobacter defluvii</name>
    <dbReference type="NCBI Taxonomy" id="2054411"/>
    <lineage>
        <taxon>Bacteria</taxon>
        <taxon>Pseudomonadati</taxon>
        <taxon>Bacteroidota</taxon>
        <taxon>Cytophagia</taxon>
        <taxon>Cytophagales</taxon>
        <taxon>Hymenobacteraceae</taxon>
        <taxon>Hymenobacter</taxon>
    </lineage>
</organism>
<evidence type="ECO:0000313" key="2">
    <source>
        <dbReference type="EMBL" id="MBO3270436.1"/>
    </source>
</evidence>
<protein>
    <submittedName>
        <fullName evidence="2">MBL fold metallo-hydrolase</fullName>
    </submittedName>
</protein>
<dbReference type="Proteomes" id="UP000670527">
    <property type="component" value="Unassembled WGS sequence"/>
</dbReference>
<accession>A0ABS3T9W3</accession>